<dbReference type="InterPro" id="IPR050216">
    <property type="entry name" value="LRR_domain-containing"/>
</dbReference>
<keyword evidence="4" id="KW-1185">Reference proteome</keyword>
<keyword evidence="2" id="KW-0677">Repeat</keyword>
<dbReference type="OrthoDB" id="1394818at2759"/>
<dbReference type="SUPFAM" id="SSF52075">
    <property type="entry name" value="Outer arm dynein light chain 1"/>
    <property type="match status" value="1"/>
</dbReference>
<organism evidence="3 4">
    <name type="scientific">Absidia repens</name>
    <dbReference type="NCBI Taxonomy" id="90262"/>
    <lineage>
        <taxon>Eukaryota</taxon>
        <taxon>Fungi</taxon>
        <taxon>Fungi incertae sedis</taxon>
        <taxon>Mucoromycota</taxon>
        <taxon>Mucoromycotina</taxon>
        <taxon>Mucoromycetes</taxon>
        <taxon>Mucorales</taxon>
        <taxon>Cunninghamellaceae</taxon>
        <taxon>Absidia</taxon>
    </lineage>
</organism>
<reference evidence="3 4" key="1">
    <citation type="submission" date="2016-07" db="EMBL/GenBank/DDBJ databases">
        <title>Pervasive Adenine N6-methylation of Active Genes in Fungi.</title>
        <authorList>
            <consortium name="DOE Joint Genome Institute"/>
            <person name="Mondo S.J."/>
            <person name="Dannebaum R.O."/>
            <person name="Kuo R.C."/>
            <person name="Labutti K."/>
            <person name="Haridas S."/>
            <person name="Kuo A."/>
            <person name="Salamov A."/>
            <person name="Ahrendt S.R."/>
            <person name="Lipzen A."/>
            <person name="Sullivan W."/>
            <person name="Andreopoulos W.B."/>
            <person name="Clum A."/>
            <person name="Lindquist E."/>
            <person name="Daum C."/>
            <person name="Ramamoorthy G.K."/>
            <person name="Gryganskyi A."/>
            <person name="Culley D."/>
            <person name="Magnuson J.K."/>
            <person name="James T.Y."/>
            <person name="O'Malley M.A."/>
            <person name="Stajich J.E."/>
            <person name="Spatafora J.W."/>
            <person name="Visel A."/>
            <person name="Grigoriev I.V."/>
        </authorList>
    </citation>
    <scope>NUCLEOTIDE SEQUENCE [LARGE SCALE GENOMIC DNA]</scope>
    <source>
        <strain evidence="3 4">NRRL 1336</strain>
    </source>
</reference>
<dbReference type="Gene3D" id="3.80.10.10">
    <property type="entry name" value="Ribonuclease Inhibitor"/>
    <property type="match status" value="1"/>
</dbReference>
<accession>A0A1X2J2U1</accession>
<evidence type="ECO:0000256" key="2">
    <source>
        <dbReference type="ARBA" id="ARBA00022737"/>
    </source>
</evidence>
<evidence type="ECO:0000313" key="4">
    <source>
        <dbReference type="Proteomes" id="UP000193560"/>
    </source>
</evidence>
<dbReference type="InterPro" id="IPR032675">
    <property type="entry name" value="LRR_dom_sf"/>
</dbReference>
<proteinExistence type="predicted"/>
<comment type="caution">
    <text evidence="3">The sequence shown here is derived from an EMBL/GenBank/DDBJ whole genome shotgun (WGS) entry which is preliminary data.</text>
</comment>
<dbReference type="InterPro" id="IPR003591">
    <property type="entry name" value="Leu-rich_rpt_typical-subtyp"/>
</dbReference>
<dbReference type="Proteomes" id="UP000193560">
    <property type="component" value="Unassembled WGS sequence"/>
</dbReference>
<evidence type="ECO:0000313" key="3">
    <source>
        <dbReference type="EMBL" id="ORZ26149.1"/>
    </source>
</evidence>
<name>A0A1X2J2U1_9FUNG</name>
<dbReference type="EMBL" id="MCGE01000001">
    <property type="protein sequence ID" value="ORZ26149.1"/>
    <property type="molecule type" value="Genomic_DNA"/>
</dbReference>
<keyword evidence="1" id="KW-0433">Leucine-rich repeat</keyword>
<dbReference type="GO" id="GO:0005737">
    <property type="term" value="C:cytoplasm"/>
    <property type="evidence" value="ECO:0007669"/>
    <property type="project" value="TreeGrafter"/>
</dbReference>
<dbReference type="PANTHER" id="PTHR48051">
    <property type="match status" value="1"/>
</dbReference>
<gene>
    <name evidence="3" type="ORF">BCR42DRAFT_401679</name>
</gene>
<evidence type="ECO:0000256" key="1">
    <source>
        <dbReference type="ARBA" id="ARBA00022614"/>
    </source>
</evidence>
<protein>
    <submittedName>
        <fullName evidence="3">Uncharacterized protein</fullName>
    </submittedName>
</protein>
<sequence>MSIDSLNLVERSVVLWHLQVCMATFYTQNYPKETSKRKPYQSMQFTDTVYCSHEKLNVFTISAPLRYFDNLTTIQLEDNQLTWLPGELWHLPRLQKLNIGRNALAELPADIGLLVGLKELYVHENQLVTLPSQIGQLVHLGVLDLTNNTAISFLPGEITCLSPSLRRLWIEGTSLLASRTDTNSTWLSQQRKVPSLFNLCAQQAGSSFDSISSKNTGLPLSLLYLLMSEIDPLNDTVTATSQTGGNRMDLGRTSSLVRRCSMCQSILYYRGIPLLEPHGQFGGQSLPLLYHVCSQTCKNRWLHGTK</sequence>
<dbReference type="AlphaFoldDB" id="A0A1X2J2U1"/>
<dbReference type="PANTHER" id="PTHR48051:SF54">
    <property type="entry name" value="LEUCINE-RICH REPEAT-CONTAINING PROTEIN"/>
    <property type="match status" value="1"/>
</dbReference>
<dbReference type="SMART" id="SM00369">
    <property type="entry name" value="LRR_TYP"/>
    <property type="match status" value="3"/>
</dbReference>
<dbReference type="STRING" id="90262.A0A1X2J2U1"/>